<dbReference type="Proteomes" id="UP001163321">
    <property type="component" value="Chromosome 13"/>
</dbReference>
<gene>
    <name evidence="1" type="ORF">PsorP6_012882</name>
</gene>
<name>A0ACC0WIF3_9STRA</name>
<sequence>MNLPPPFEKDAIPGLFSPNQSASYPNYNHGKKRRRTSGKSSMQIIEEEEGDGLEEENENVDELDPVSENPSESIDTHSLLQLLSNNNDAKADINISHRTRHELIGKPLTRPSKCLPILNSDALSPAFQLDGGLSCSDKAFRLSRTGVISESENFRKARLTISKWTFQDLESEQMPEAQLAFEKAMKNYQQGESSNTLYVKNLSKSVNIEDLFAVLELSCHLSLDSNTAQTVFFQILKSVD</sequence>
<organism evidence="1 2">
    <name type="scientific">Peronosclerospora sorghi</name>
    <dbReference type="NCBI Taxonomy" id="230839"/>
    <lineage>
        <taxon>Eukaryota</taxon>
        <taxon>Sar</taxon>
        <taxon>Stramenopiles</taxon>
        <taxon>Oomycota</taxon>
        <taxon>Peronosporomycetes</taxon>
        <taxon>Peronosporales</taxon>
        <taxon>Peronosporaceae</taxon>
        <taxon>Peronosclerospora</taxon>
    </lineage>
</organism>
<protein>
    <submittedName>
        <fullName evidence="1">Uncharacterized protein</fullName>
    </submittedName>
</protein>
<evidence type="ECO:0000313" key="1">
    <source>
        <dbReference type="EMBL" id="KAI9917703.1"/>
    </source>
</evidence>
<proteinExistence type="predicted"/>
<keyword evidence="2" id="KW-1185">Reference proteome</keyword>
<reference evidence="1 2" key="1">
    <citation type="journal article" date="2022" name="bioRxiv">
        <title>The genome of the oomycete Peronosclerospora sorghi, a cosmopolitan pathogen of maize and sorghum, is inflated with dispersed pseudogenes.</title>
        <authorList>
            <person name="Fletcher K."/>
            <person name="Martin F."/>
            <person name="Isakeit T."/>
            <person name="Cavanaugh K."/>
            <person name="Magill C."/>
            <person name="Michelmore R."/>
        </authorList>
    </citation>
    <scope>NUCLEOTIDE SEQUENCE [LARGE SCALE GENOMIC DNA]</scope>
    <source>
        <strain evidence="1">P6</strain>
    </source>
</reference>
<accession>A0ACC0WIF3</accession>
<comment type="caution">
    <text evidence="1">The sequence shown here is derived from an EMBL/GenBank/DDBJ whole genome shotgun (WGS) entry which is preliminary data.</text>
</comment>
<evidence type="ECO:0000313" key="2">
    <source>
        <dbReference type="Proteomes" id="UP001163321"/>
    </source>
</evidence>
<dbReference type="EMBL" id="CM047592">
    <property type="protein sequence ID" value="KAI9917703.1"/>
    <property type="molecule type" value="Genomic_DNA"/>
</dbReference>